<comment type="caution">
    <text evidence="1">The sequence shown here is derived from an EMBL/GenBank/DDBJ whole genome shotgun (WGS) entry which is preliminary data.</text>
</comment>
<reference evidence="1 2" key="1">
    <citation type="submission" date="2024-09" db="EMBL/GenBank/DDBJ databases">
        <title>Itraconazole resistance in Madurella fahalii resulting from another homologue of gene encoding cytochrome P450 14-alpha sterol demethylase (CYP51).</title>
        <authorList>
            <person name="Yoshioka I."/>
            <person name="Fahal A.H."/>
            <person name="Kaneko S."/>
            <person name="Yaguchi T."/>
        </authorList>
    </citation>
    <scope>NUCLEOTIDE SEQUENCE [LARGE SCALE GENOMIC DNA]</scope>
    <source>
        <strain evidence="1 2">IFM 68171</strain>
    </source>
</reference>
<evidence type="ECO:0000313" key="1">
    <source>
        <dbReference type="EMBL" id="GAB1319543.1"/>
    </source>
</evidence>
<dbReference type="GeneID" id="98180495"/>
<name>A0ABQ0GP78_9PEZI</name>
<organism evidence="1 2">
    <name type="scientific">Madurella fahalii</name>
    <dbReference type="NCBI Taxonomy" id="1157608"/>
    <lineage>
        <taxon>Eukaryota</taxon>
        <taxon>Fungi</taxon>
        <taxon>Dikarya</taxon>
        <taxon>Ascomycota</taxon>
        <taxon>Pezizomycotina</taxon>
        <taxon>Sordariomycetes</taxon>
        <taxon>Sordariomycetidae</taxon>
        <taxon>Sordariales</taxon>
        <taxon>Sordariales incertae sedis</taxon>
        <taxon>Madurella</taxon>
    </lineage>
</organism>
<proteinExistence type="predicted"/>
<keyword evidence="2" id="KW-1185">Reference proteome</keyword>
<protein>
    <submittedName>
        <fullName evidence="1">Uncharacterized protein</fullName>
    </submittedName>
</protein>
<dbReference type="Proteomes" id="UP001628179">
    <property type="component" value="Unassembled WGS sequence"/>
</dbReference>
<dbReference type="RefSeq" id="XP_070921273.1">
    <property type="nucleotide sequence ID" value="XM_071065172.1"/>
</dbReference>
<evidence type="ECO:0000313" key="2">
    <source>
        <dbReference type="Proteomes" id="UP001628179"/>
    </source>
</evidence>
<sequence length="166" mass="18756">MPVPDIPGSGRPYISSPVELRSKVSSRQDDRIDWSDAKALQELLERQPHHLDTEGGRRIVILESQAPAFIDVLGVYFGIHPAFFVDQERESVPESFQATGDFEMVALPSTVRDSEHVSMKYYELIHVPPELRRFRAFCAESGRPLSTTRVLGQFTDTGTLHRKYAA</sequence>
<dbReference type="EMBL" id="BAAFSV010000005">
    <property type="protein sequence ID" value="GAB1319543.1"/>
    <property type="molecule type" value="Genomic_DNA"/>
</dbReference>
<accession>A0ABQ0GP78</accession>
<gene>
    <name evidence="1" type="ORF">MFIFM68171_09753</name>
</gene>